<dbReference type="RefSeq" id="WP_377823881.1">
    <property type="nucleotide sequence ID" value="NZ_JBHSWJ010000002.1"/>
</dbReference>
<dbReference type="Proteomes" id="UP001596356">
    <property type="component" value="Unassembled WGS sequence"/>
</dbReference>
<protein>
    <recommendedName>
        <fullName evidence="3">Restriction endonuclease</fullName>
    </recommendedName>
</protein>
<evidence type="ECO:0000313" key="2">
    <source>
        <dbReference type="Proteomes" id="UP001596356"/>
    </source>
</evidence>
<dbReference type="InterPro" id="IPR019292">
    <property type="entry name" value="McrC"/>
</dbReference>
<reference evidence="2" key="1">
    <citation type="journal article" date="2019" name="Int. J. Syst. Evol. Microbiol.">
        <title>The Global Catalogue of Microorganisms (GCM) 10K type strain sequencing project: providing services to taxonomists for standard genome sequencing and annotation.</title>
        <authorList>
            <consortium name="The Broad Institute Genomics Platform"/>
            <consortium name="The Broad Institute Genome Sequencing Center for Infectious Disease"/>
            <person name="Wu L."/>
            <person name="Ma J."/>
        </authorList>
    </citation>
    <scope>NUCLEOTIDE SEQUENCE [LARGE SCALE GENOMIC DNA]</scope>
    <source>
        <strain evidence="2">NBRC 106593</strain>
    </source>
</reference>
<comment type="caution">
    <text evidence="1">The sequence shown here is derived from an EMBL/GenBank/DDBJ whole genome shotgun (WGS) entry which is preliminary data.</text>
</comment>
<evidence type="ECO:0008006" key="3">
    <source>
        <dbReference type="Google" id="ProtNLM"/>
    </source>
</evidence>
<organism evidence="1 2">
    <name type="scientific">Branchiibius cervicis</name>
    <dbReference type="NCBI Taxonomy" id="908252"/>
    <lineage>
        <taxon>Bacteria</taxon>
        <taxon>Bacillati</taxon>
        <taxon>Actinomycetota</taxon>
        <taxon>Actinomycetes</taxon>
        <taxon>Micrococcales</taxon>
        <taxon>Dermacoccaceae</taxon>
        <taxon>Branchiibius</taxon>
    </lineage>
</organism>
<dbReference type="PANTHER" id="PTHR38733">
    <property type="entry name" value="PROTEIN MCRC"/>
    <property type="match status" value="1"/>
</dbReference>
<proteinExistence type="predicted"/>
<sequence>MNYDIDVREHGRTPLPTAVVDATPTEFWKSVDCEVTKNSGDDRWILKAGNSVGVARIRTPEGYVNLQVKPKLDTADAFFLADYAYEQRHEPLRLLDYDDVGLESAARDPTACLLVWHAHAIRRFAARWLRRDYQKTTRVLDGKVRGRILVNRYVSGHLAVGDAARIPCRIQERTQDTPNNRLLKAGLRFIATVSHDLPVPAARRAVLRQVSAALPLFAQVSDIRVSPSDIRALSTRGPQRHYATVLDATIALLRSQFMGDESSTTPTTSAFMWQMPILFQEAVRGILDAAPDLQLVNSKPGTASIHAADGTRRRTSKVDPDLVLRSSNGKTLLVDTKYKNALPSDHTSDDEDVTAVAERHRIRISRSDIYQVVAYRQHETWPSSKAALLYPLVLADGDELPAPMQVRGFGDEVLVLFIDIGRRASTNLPAFLSVLRGLADQQTMTLTA</sequence>
<gene>
    <name evidence="1" type="ORF">ACFQBT_15090</name>
</gene>
<dbReference type="Pfam" id="PF10117">
    <property type="entry name" value="McrBC"/>
    <property type="match status" value="1"/>
</dbReference>
<evidence type="ECO:0000313" key="1">
    <source>
        <dbReference type="EMBL" id="MFC6715057.1"/>
    </source>
</evidence>
<dbReference type="PANTHER" id="PTHR38733:SF1">
    <property type="entry name" value="TYPE IV METHYL-DIRECTED RESTRICTION ENZYME ECOKMCRBC"/>
    <property type="match status" value="1"/>
</dbReference>
<dbReference type="EMBL" id="JBHSWJ010000002">
    <property type="protein sequence ID" value="MFC6715057.1"/>
    <property type="molecule type" value="Genomic_DNA"/>
</dbReference>
<accession>A0ABW2AV98</accession>
<name>A0ABW2AV98_9MICO</name>
<keyword evidence="2" id="KW-1185">Reference proteome</keyword>